<gene>
    <name evidence="14" type="ORF">KDQ40_14800</name>
</gene>
<dbReference type="Pfam" id="PF05872">
    <property type="entry name" value="HerA_C"/>
    <property type="match status" value="1"/>
</dbReference>
<dbReference type="CDD" id="cd01127">
    <property type="entry name" value="TrwB_TraG_TraD_VirD4"/>
    <property type="match status" value="1"/>
</dbReference>
<keyword evidence="3" id="KW-0378">Hydrolase</keyword>
<evidence type="ECO:0000313" key="15">
    <source>
        <dbReference type="Proteomes" id="UP000682967"/>
    </source>
</evidence>
<dbReference type="GO" id="GO:0003677">
    <property type="term" value="F:DNA binding"/>
    <property type="evidence" value="ECO:0007669"/>
    <property type="project" value="UniProtKB-KW"/>
</dbReference>
<feature type="coiled-coil region" evidence="11">
    <location>
        <begin position="103"/>
        <end position="167"/>
    </location>
</feature>
<dbReference type="PANTHER" id="PTHR42957:SF1">
    <property type="entry name" value="HELICASE MJ1565-RELATED"/>
    <property type="match status" value="1"/>
</dbReference>
<evidence type="ECO:0000256" key="1">
    <source>
        <dbReference type="ARBA" id="ARBA00007816"/>
    </source>
</evidence>
<evidence type="ECO:0000256" key="11">
    <source>
        <dbReference type="SAM" id="Coils"/>
    </source>
</evidence>
<dbReference type="Proteomes" id="UP000682967">
    <property type="component" value="Chromosome"/>
</dbReference>
<dbReference type="OrthoDB" id="57449at2157"/>
<reference evidence="14" key="1">
    <citation type="submission" date="2021-04" db="EMBL/GenBank/DDBJ databases">
        <title>Complete Genome sequence and Methylome Analysis of the Haloarchaeon Haloarcula sinaiiensis.</title>
        <authorList>
            <person name="Fomenkov A."/>
            <person name="DasSarma P."/>
            <person name="DasSarma S."/>
            <person name="Roberts R.J."/>
        </authorList>
    </citation>
    <scope>NUCLEOTIDE SEQUENCE</scope>
    <source>
        <strain evidence="14">ATCC 33800</strain>
    </source>
</reference>
<dbReference type="GO" id="GO:0043139">
    <property type="term" value="F:5'-3' DNA helicase activity"/>
    <property type="evidence" value="ECO:0007669"/>
    <property type="project" value="UniProtKB-EC"/>
</dbReference>
<dbReference type="InterPro" id="IPR002789">
    <property type="entry name" value="HerA_central"/>
</dbReference>
<dbReference type="InterPro" id="IPR027417">
    <property type="entry name" value="P-loop_NTPase"/>
</dbReference>
<name>A0A8T8KAE7_9EURY</name>
<evidence type="ECO:0000256" key="2">
    <source>
        <dbReference type="ARBA" id="ARBA00022741"/>
    </source>
</evidence>
<dbReference type="EMBL" id="CP073366">
    <property type="protein sequence ID" value="QUJ71940.1"/>
    <property type="molecule type" value="Genomic_DNA"/>
</dbReference>
<evidence type="ECO:0000256" key="4">
    <source>
        <dbReference type="ARBA" id="ARBA00022806"/>
    </source>
</evidence>
<dbReference type="GO" id="GO:0005524">
    <property type="term" value="F:ATP binding"/>
    <property type="evidence" value="ECO:0007669"/>
    <property type="project" value="UniProtKB-KW"/>
</dbReference>
<dbReference type="RefSeq" id="WP_152418952.1">
    <property type="nucleotide sequence ID" value="NZ_AOLR01000008.1"/>
</dbReference>
<sequence>MDLLELGGFPWLDRYWFWSSKYGFLIDVWDRGNGRVVVRCVAGFRLVRQDEDGRELWTRNLSKMSRYLKSSFSQCRVSVDFVDSVEGDLTGVTQDASVLGQRFQELDSHRGELEDKIESLERSLKLDDGGSMQNVVESRLRSAYNELEDVESEMDDIVSRIEFLNSLMGEWREKGYGVSVCFSVATSFELVDESDFETVVGRQLQELKERCDRSIKQKLTGENFRLSIQELDTPFQLFQHLYTPLIHPENDLGEDYLKEMLAFYMAYSSEDLEVGEAVREESSVAAARSMNAVLQHLESGQGGSVSSVESTGPLIGNVNGSSMAFGLDLAEQPHYYIVGATGSGKSYTKRVLLENCLSMGYNVVSVTPRDLQALSAFQAFDKDGTGLTGDYYLPGNDLLLDKPSRWENFFAGSSFVSLRELGPSDSSEFVGEMFDAAAKLGQTDSPVFIFLDEAHLFSTGEVAESIQKAVREVRKFGVHVVLVTQSPMDFNRKYKHIRENTVGNFFLQGEYWDYAKKYLNRESDITDLGQGEAWFSGRGFSPVQLSIRKPLSRVAEVTKVELEELNKLYLSSTPSLEGEDSSIHADKEAESLDGDQEKVLKAIRRYIESEDELPSKNKVIDYSPFGSSKTPRLLSELKKMGFVGTESAERYGNEATVFKILK</sequence>
<evidence type="ECO:0000256" key="6">
    <source>
        <dbReference type="ARBA" id="ARBA00023125"/>
    </source>
</evidence>
<evidence type="ECO:0000256" key="8">
    <source>
        <dbReference type="ARBA" id="ARBA00034617"/>
    </source>
</evidence>
<dbReference type="GeneID" id="64824250"/>
<evidence type="ECO:0000256" key="7">
    <source>
        <dbReference type="ARBA" id="ARBA00023235"/>
    </source>
</evidence>
<evidence type="ECO:0000259" key="13">
    <source>
        <dbReference type="Pfam" id="PF05872"/>
    </source>
</evidence>
<dbReference type="GO" id="GO:0016787">
    <property type="term" value="F:hydrolase activity"/>
    <property type="evidence" value="ECO:0007669"/>
    <property type="project" value="UniProtKB-KW"/>
</dbReference>
<dbReference type="SUPFAM" id="SSF52540">
    <property type="entry name" value="P-loop containing nucleoside triphosphate hydrolases"/>
    <property type="match status" value="1"/>
</dbReference>
<protein>
    <submittedName>
        <fullName evidence="14">DUF853 family protein</fullName>
    </submittedName>
</protein>
<feature type="domain" description="Helicase HerA-like C-terminal" evidence="13">
    <location>
        <begin position="431"/>
        <end position="490"/>
    </location>
</feature>
<dbReference type="Gene3D" id="3.40.50.300">
    <property type="entry name" value="P-loop containing nucleotide triphosphate hydrolases"/>
    <property type="match status" value="1"/>
</dbReference>
<evidence type="ECO:0000256" key="3">
    <source>
        <dbReference type="ARBA" id="ARBA00022801"/>
    </source>
</evidence>
<accession>A0A8T8KAE7</accession>
<comment type="catalytic activity">
    <reaction evidence="8">
        <text>Couples ATP hydrolysis with the unwinding of duplex DNA by translocating in the 3'-5' direction.</text>
        <dbReference type="EC" id="5.6.2.4"/>
    </reaction>
</comment>
<keyword evidence="6" id="KW-0238">DNA-binding</keyword>
<comment type="catalytic activity">
    <reaction evidence="10">
        <text>ATP + H2O = ADP + phosphate + H(+)</text>
        <dbReference type="Rhea" id="RHEA:13065"/>
        <dbReference type="ChEBI" id="CHEBI:15377"/>
        <dbReference type="ChEBI" id="CHEBI:15378"/>
        <dbReference type="ChEBI" id="CHEBI:30616"/>
        <dbReference type="ChEBI" id="CHEBI:43474"/>
        <dbReference type="ChEBI" id="CHEBI:456216"/>
        <dbReference type="EC" id="5.6.2.4"/>
    </reaction>
</comment>
<dbReference type="GO" id="GO:0043138">
    <property type="term" value="F:3'-5' DNA helicase activity"/>
    <property type="evidence" value="ECO:0007669"/>
    <property type="project" value="UniProtKB-EC"/>
</dbReference>
<dbReference type="InterPro" id="IPR033186">
    <property type="entry name" value="HerA_C"/>
</dbReference>
<evidence type="ECO:0000256" key="9">
    <source>
        <dbReference type="ARBA" id="ARBA00048954"/>
    </source>
</evidence>
<keyword evidence="5" id="KW-0067">ATP-binding</keyword>
<keyword evidence="11" id="KW-0175">Coiled coil</keyword>
<dbReference type="AlphaFoldDB" id="A0A8T8KAE7"/>
<evidence type="ECO:0000259" key="12">
    <source>
        <dbReference type="Pfam" id="PF01935"/>
    </source>
</evidence>
<feature type="domain" description="Helicase HerA central" evidence="12">
    <location>
        <begin position="315"/>
        <end position="364"/>
    </location>
</feature>
<comment type="catalytic activity">
    <reaction evidence="9">
        <text>ATP + H2O = ADP + phosphate + H(+)</text>
        <dbReference type="Rhea" id="RHEA:13065"/>
        <dbReference type="ChEBI" id="CHEBI:15377"/>
        <dbReference type="ChEBI" id="CHEBI:15378"/>
        <dbReference type="ChEBI" id="CHEBI:30616"/>
        <dbReference type="ChEBI" id="CHEBI:43474"/>
        <dbReference type="ChEBI" id="CHEBI:456216"/>
        <dbReference type="EC" id="5.6.2.3"/>
    </reaction>
</comment>
<proteinExistence type="inferred from homology"/>
<dbReference type="InterPro" id="IPR008571">
    <property type="entry name" value="HerA-like"/>
</dbReference>
<dbReference type="PANTHER" id="PTHR42957">
    <property type="entry name" value="HELICASE MJ1565-RELATED"/>
    <property type="match status" value="1"/>
</dbReference>
<organism evidence="14 15">
    <name type="scientific">Haloarcula marismortui ATCC 33800</name>
    <dbReference type="NCBI Taxonomy" id="662476"/>
    <lineage>
        <taxon>Archaea</taxon>
        <taxon>Methanobacteriati</taxon>
        <taxon>Methanobacteriota</taxon>
        <taxon>Stenosarchaea group</taxon>
        <taxon>Halobacteria</taxon>
        <taxon>Halobacteriales</taxon>
        <taxon>Haloarculaceae</taxon>
        <taxon>Haloarcula</taxon>
    </lineage>
</organism>
<dbReference type="KEGG" id="hsin:KDQ40_14800"/>
<keyword evidence="4" id="KW-0347">Helicase</keyword>
<evidence type="ECO:0000256" key="5">
    <source>
        <dbReference type="ARBA" id="ARBA00022840"/>
    </source>
</evidence>
<dbReference type="Pfam" id="PF01935">
    <property type="entry name" value="DUF87"/>
    <property type="match status" value="1"/>
</dbReference>
<keyword evidence="2" id="KW-0547">Nucleotide-binding</keyword>
<comment type="similarity">
    <text evidence="1">Belongs to the HerA family.</text>
</comment>
<evidence type="ECO:0000256" key="10">
    <source>
        <dbReference type="ARBA" id="ARBA00048988"/>
    </source>
</evidence>
<evidence type="ECO:0000313" key="14">
    <source>
        <dbReference type="EMBL" id="QUJ71940.1"/>
    </source>
</evidence>
<keyword evidence="7" id="KW-0413">Isomerase</keyword>